<evidence type="ECO:0000256" key="2">
    <source>
        <dbReference type="ARBA" id="ARBA00022525"/>
    </source>
</evidence>
<evidence type="ECO:0000313" key="9">
    <source>
        <dbReference type="Proteomes" id="UP001344658"/>
    </source>
</evidence>
<feature type="region of interest" description="Disordered" evidence="5">
    <location>
        <begin position="94"/>
        <end position="169"/>
    </location>
</feature>
<keyword evidence="6" id="KW-1133">Transmembrane helix</keyword>
<sequence>MAALATAGVFAVPASAHNSVWSVTCNSVSVHLKDYDKQATNSVTLQIVGGEGVLAFNPDFGGSYTYDESLPAHDTPLQLHLVVKAGDNAKYNVDETKTSPVCEKPPTTPPPPTTTPPTTAPPTTAPPTTPPTTAPPTTPTPTATTTAPVAATSSAPASGGLADTGSSSATPMIAGIAAAAVVVGAGALVVARKRRSSSHR</sequence>
<evidence type="ECO:0000256" key="4">
    <source>
        <dbReference type="ARBA" id="ARBA00023088"/>
    </source>
</evidence>
<evidence type="ECO:0000256" key="1">
    <source>
        <dbReference type="ARBA" id="ARBA00022512"/>
    </source>
</evidence>
<dbReference type="PROSITE" id="PS50847">
    <property type="entry name" value="GRAM_POS_ANCHORING"/>
    <property type="match status" value="1"/>
</dbReference>
<evidence type="ECO:0000259" key="7">
    <source>
        <dbReference type="PROSITE" id="PS50847"/>
    </source>
</evidence>
<feature type="transmembrane region" description="Helical" evidence="6">
    <location>
        <begin position="172"/>
        <end position="191"/>
    </location>
</feature>
<dbReference type="NCBIfam" id="NF041528">
    <property type="entry name" value="strep_LAETG"/>
    <property type="match status" value="1"/>
</dbReference>
<name>A0ABU7PAG5_9ACTN</name>
<dbReference type="RefSeq" id="WP_330794745.1">
    <property type="nucleotide sequence ID" value="NZ_JAZEWV010000008.1"/>
</dbReference>
<keyword evidence="1" id="KW-0134">Cell wall</keyword>
<keyword evidence="2" id="KW-0964">Secreted</keyword>
<evidence type="ECO:0000256" key="5">
    <source>
        <dbReference type="SAM" id="MobiDB-lite"/>
    </source>
</evidence>
<keyword evidence="4" id="KW-0572">Peptidoglycan-anchor</keyword>
<feature type="compositionally biased region" description="Low complexity" evidence="5">
    <location>
        <begin position="140"/>
        <end position="158"/>
    </location>
</feature>
<dbReference type="EMBL" id="JAZEWV010000008">
    <property type="protein sequence ID" value="MEE4542813.1"/>
    <property type="molecule type" value="Genomic_DNA"/>
</dbReference>
<gene>
    <name evidence="8" type="ORF">V2S66_12635</name>
</gene>
<feature type="domain" description="Gram-positive cocci surface proteins LPxTG" evidence="7">
    <location>
        <begin position="161"/>
        <end position="200"/>
    </location>
</feature>
<dbReference type="NCBIfam" id="TIGR01167">
    <property type="entry name" value="LPXTG_anchor"/>
    <property type="match status" value="1"/>
</dbReference>
<keyword evidence="6" id="KW-0472">Membrane</keyword>
<feature type="compositionally biased region" description="Pro residues" evidence="5">
    <location>
        <begin position="106"/>
        <end position="139"/>
    </location>
</feature>
<proteinExistence type="predicted"/>
<evidence type="ECO:0000256" key="6">
    <source>
        <dbReference type="SAM" id="Phobius"/>
    </source>
</evidence>
<reference evidence="8 9" key="1">
    <citation type="submission" date="2023-12" db="EMBL/GenBank/DDBJ databases">
        <title>Streptomyces sp. V4-01.</title>
        <authorList>
            <person name="Somphong A."/>
            <person name="Phongsopitanun W."/>
        </authorList>
    </citation>
    <scope>NUCLEOTIDE SEQUENCE [LARGE SCALE GENOMIC DNA]</scope>
    <source>
        <strain evidence="8 9">V4-01</strain>
    </source>
</reference>
<organism evidence="8 9">
    <name type="scientific">Actinacidiphila polyblastidii</name>
    <dbReference type="NCBI Taxonomy" id="3110430"/>
    <lineage>
        <taxon>Bacteria</taxon>
        <taxon>Bacillati</taxon>
        <taxon>Actinomycetota</taxon>
        <taxon>Actinomycetes</taxon>
        <taxon>Kitasatosporales</taxon>
        <taxon>Streptomycetaceae</taxon>
        <taxon>Actinacidiphila</taxon>
    </lineage>
</organism>
<protein>
    <submittedName>
        <fullName evidence="8">LAETG motif-containing sortase-dependent surface protein</fullName>
    </submittedName>
</protein>
<dbReference type="Proteomes" id="UP001344658">
    <property type="component" value="Unassembled WGS sequence"/>
</dbReference>
<dbReference type="InterPro" id="IPR019931">
    <property type="entry name" value="LPXTG_anchor"/>
</dbReference>
<accession>A0ABU7PAG5</accession>
<keyword evidence="3" id="KW-0732">Signal</keyword>
<evidence type="ECO:0000256" key="3">
    <source>
        <dbReference type="ARBA" id="ARBA00022729"/>
    </source>
</evidence>
<keyword evidence="9" id="KW-1185">Reference proteome</keyword>
<comment type="caution">
    <text evidence="8">The sequence shown here is derived from an EMBL/GenBank/DDBJ whole genome shotgun (WGS) entry which is preliminary data.</text>
</comment>
<evidence type="ECO:0000313" key="8">
    <source>
        <dbReference type="EMBL" id="MEE4542813.1"/>
    </source>
</evidence>
<keyword evidence="6" id="KW-0812">Transmembrane</keyword>